<proteinExistence type="predicted"/>
<gene>
    <name evidence="3" type="primary">HaV53_ORF184</name>
</gene>
<evidence type="ECO:0000313" key="3">
    <source>
        <dbReference type="EMBL" id="AOM63515.1"/>
    </source>
</evidence>
<evidence type="ECO:0000313" key="4">
    <source>
        <dbReference type="Proteomes" id="UP000232488"/>
    </source>
</evidence>
<organism evidence="3 4">
    <name type="scientific">Heterosigma akashiwo virus 01</name>
    <name type="common">HaV01</name>
    <dbReference type="NCBI Taxonomy" id="97195"/>
    <lineage>
        <taxon>Viruses</taxon>
        <taxon>Varidnaviria</taxon>
        <taxon>Bamfordvirae</taxon>
        <taxon>Nucleocytoviricota</taxon>
        <taxon>Megaviricetes</taxon>
        <taxon>Algavirales</taxon>
        <taxon>Phycodnaviridae</taxon>
        <taxon>Raphidovirus</taxon>
        <taxon>Raphidovirus japonicum</taxon>
    </lineage>
</organism>
<dbReference type="InterPro" id="IPR013087">
    <property type="entry name" value="Znf_C2H2_type"/>
</dbReference>
<accession>A0A1C9C5F7</accession>
<reference evidence="3 4" key="1">
    <citation type="submission" date="2016-03" db="EMBL/GenBank/DDBJ databases">
        <title>Genome sequences of a Phycodnavirus, Heterosigma akashiwo virus strain 53.</title>
        <authorList>
            <person name="Ueki S."/>
            <person name="Ogura Y."/>
            <person name="Hayashi T."/>
        </authorList>
    </citation>
    <scope>NUCLEOTIDE SEQUENCE [LARGE SCALE GENOMIC DNA]</scope>
    <source>
        <strain evidence="3">HaV53</strain>
    </source>
</reference>
<evidence type="ECO:0000259" key="2">
    <source>
        <dbReference type="PROSITE" id="PS50157"/>
    </source>
</evidence>
<keyword evidence="1" id="KW-0863">Zinc-finger</keyword>
<dbReference type="KEGG" id="vg:37618565"/>
<keyword evidence="1" id="KW-0862">Zinc</keyword>
<name>A0A1C9C5F7_HAV01</name>
<evidence type="ECO:0000256" key="1">
    <source>
        <dbReference type="PROSITE-ProRule" id="PRU00042"/>
    </source>
</evidence>
<organismHost>
    <name type="scientific">Heterosigma akashiwo</name>
    <name type="common">Chromophytic alga</name>
    <name type="synonym">Heterosigma carterae</name>
    <dbReference type="NCBI Taxonomy" id="2829"/>
</organismHost>
<dbReference type="RefSeq" id="YP_009507581.1">
    <property type="nucleotide sequence ID" value="NC_038553.1"/>
</dbReference>
<dbReference type="GO" id="GO:0008270">
    <property type="term" value="F:zinc ion binding"/>
    <property type="evidence" value="ECO:0007669"/>
    <property type="project" value="UniProtKB-KW"/>
</dbReference>
<feature type="domain" description="C2H2-type" evidence="2">
    <location>
        <begin position="34"/>
        <end position="63"/>
    </location>
</feature>
<dbReference type="EMBL" id="KX008963">
    <property type="protein sequence ID" value="AOM63515.1"/>
    <property type="molecule type" value="Genomic_DNA"/>
</dbReference>
<keyword evidence="4" id="KW-1185">Reference proteome</keyword>
<sequence length="369" mass="44634">MTRKSECTECPSLIFDKVRDFDKHMYNEHGIKRHTCPSCNKTFLHADQKTRHMKKCSKTEEEMKEELFVCNFEKCNYSSMYEYNVRNHYNRTHVNKEDREITVFNDTLPLCKIEGCDVRARTKDRRLCKKHEIVTYHLCKKTGCNNHAKKNGFCISHGAFDNSPLLKCDFTMCEFETRNPSSLSKHLKLHSDEHVKYRKNEERRIRNVLNEHPDLYIFYNQEHVVDYKCINDYDNNCSRVDFYVEKEDFDWKRGIIFLEIDEYAHRHYPDTCDTTRMSKIHESIIIGGNELPVIFIRYNPNFFYYYTNTVKRKNEVRKSWREEQLIKYIRNIKFEKPLGIKYMFYDLNEYGILKILENYNETLKECIID</sequence>
<dbReference type="Gene3D" id="3.30.160.60">
    <property type="entry name" value="Classic Zinc Finger"/>
    <property type="match status" value="1"/>
</dbReference>
<dbReference type="Proteomes" id="UP000232488">
    <property type="component" value="Segment"/>
</dbReference>
<dbReference type="PROSITE" id="PS50157">
    <property type="entry name" value="ZINC_FINGER_C2H2_2"/>
    <property type="match status" value="2"/>
</dbReference>
<keyword evidence="1" id="KW-0479">Metal-binding</keyword>
<dbReference type="GeneID" id="37618565"/>
<protein>
    <recommendedName>
        <fullName evidence="2">C2H2-type domain-containing protein</fullName>
    </recommendedName>
</protein>
<feature type="domain" description="C2H2-type" evidence="2">
    <location>
        <begin position="166"/>
        <end position="195"/>
    </location>
</feature>
<dbReference type="SMART" id="SM00355">
    <property type="entry name" value="ZnF_C2H2"/>
    <property type="match status" value="5"/>
</dbReference>